<accession>A0A6L3YK61</accession>
<sequence>MRAKLHFPIVTFEEIGRAELNRCLDTWHHRMGLVRRPFSGWSHALLQDGLPVAVAATDRLMRERSGGFTRREAIELSRLCASRPDLNRVMLRLWRAFIFPELSKDHGFRWAISYQDAAIHTGNLYRFDGWVRLTASRSGIDSRSGRPGRKKIVWGWCDDENERRLYTGLPAA</sequence>
<name>A0A6L3YK61_9HYPH</name>
<dbReference type="RefSeq" id="WP_151652257.1">
    <property type="nucleotide sequence ID" value="NZ_WBVX01000016.1"/>
</dbReference>
<organism evidence="1 2">
    <name type="scientific">Brucella tritici</name>
    <dbReference type="NCBI Taxonomy" id="94626"/>
    <lineage>
        <taxon>Bacteria</taxon>
        <taxon>Pseudomonadati</taxon>
        <taxon>Pseudomonadota</taxon>
        <taxon>Alphaproteobacteria</taxon>
        <taxon>Hyphomicrobiales</taxon>
        <taxon>Brucellaceae</taxon>
        <taxon>Brucella/Ochrobactrum group</taxon>
        <taxon>Brucella</taxon>
    </lineage>
</organism>
<evidence type="ECO:0000313" key="1">
    <source>
        <dbReference type="EMBL" id="KAB2683278.1"/>
    </source>
</evidence>
<reference evidence="1 2" key="1">
    <citation type="submission" date="2019-09" db="EMBL/GenBank/DDBJ databases">
        <title>Taxonomic organization of the family Brucellaceae based on a phylogenomic approach.</title>
        <authorList>
            <person name="Leclercq S."/>
            <person name="Cloeckaert A."/>
            <person name="Zygmunt M.S."/>
        </authorList>
    </citation>
    <scope>NUCLEOTIDE SEQUENCE [LARGE SCALE GENOMIC DNA]</scope>
    <source>
        <strain evidence="1 2">WS1830</strain>
    </source>
</reference>
<comment type="caution">
    <text evidence="1">The sequence shown here is derived from an EMBL/GenBank/DDBJ whole genome shotgun (WGS) entry which is preliminary data.</text>
</comment>
<dbReference type="EMBL" id="WBVX01000016">
    <property type="protein sequence ID" value="KAB2683278.1"/>
    <property type="molecule type" value="Genomic_DNA"/>
</dbReference>
<dbReference type="Proteomes" id="UP000481643">
    <property type="component" value="Unassembled WGS sequence"/>
</dbReference>
<dbReference type="AlphaFoldDB" id="A0A6L3YK61"/>
<evidence type="ECO:0000313" key="2">
    <source>
        <dbReference type="Proteomes" id="UP000481643"/>
    </source>
</evidence>
<proteinExistence type="predicted"/>
<gene>
    <name evidence="1" type="ORF">F9L08_15590</name>
</gene>
<protein>
    <submittedName>
        <fullName evidence="1">Uncharacterized protein</fullName>
    </submittedName>
</protein>